<accession>A0A8H5HNX3</accession>
<evidence type="ECO:0000313" key="2">
    <source>
        <dbReference type="Proteomes" id="UP000565441"/>
    </source>
</evidence>
<proteinExistence type="predicted"/>
<dbReference type="OrthoDB" id="2947669at2759"/>
<reference evidence="1 2" key="1">
    <citation type="journal article" date="2020" name="ISME J.">
        <title>Uncovering the hidden diversity of litter-decomposition mechanisms in mushroom-forming fungi.</title>
        <authorList>
            <person name="Floudas D."/>
            <person name="Bentzer J."/>
            <person name="Ahren D."/>
            <person name="Johansson T."/>
            <person name="Persson P."/>
            <person name="Tunlid A."/>
        </authorList>
    </citation>
    <scope>NUCLEOTIDE SEQUENCE [LARGE SCALE GENOMIC DNA]</scope>
    <source>
        <strain evidence="1 2">CBS 661.87</strain>
    </source>
</reference>
<protein>
    <submittedName>
        <fullName evidence="1">Uncharacterized protein</fullName>
    </submittedName>
</protein>
<sequence length="230" mass="25981">MTKRKLETDEQADLDSLKLDEFTTKLKEEGGRDLVASVALTIAPLGSLSITDLQNFSETVPSFSKARWDKVAPKFNLDVSRDIYQLETFSVPCLSLPPSFHREVMRNSAQWLDVNQEAGSHSREDARVRLLDAWHVPVCALFKGRIVDRPQHPMPDAPETSGGSVEHEVYMLEGIILIVIELKLYFKDLRDHFAQVLLELACESPLAYLIPNLKLVFLSGIPAQQCQRIH</sequence>
<evidence type="ECO:0000313" key="1">
    <source>
        <dbReference type="EMBL" id="KAF5386833.1"/>
    </source>
</evidence>
<dbReference type="AlphaFoldDB" id="A0A8H5HNX3"/>
<keyword evidence="2" id="KW-1185">Reference proteome</keyword>
<gene>
    <name evidence="1" type="ORF">D9615_001677</name>
</gene>
<dbReference type="EMBL" id="JAACJP010000002">
    <property type="protein sequence ID" value="KAF5386833.1"/>
    <property type="molecule type" value="Genomic_DNA"/>
</dbReference>
<comment type="caution">
    <text evidence="1">The sequence shown here is derived from an EMBL/GenBank/DDBJ whole genome shotgun (WGS) entry which is preliminary data.</text>
</comment>
<name>A0A8H5HNX3_9AGAR</name>
<organism evidence="1 2">
    <name type="scientific">Tricholomella constricta</name>
    <dbReference type="NCBI Taxonomy" id="117010"/>
    <lineage>
        <taxon>Eukaryota</taxon>
        <taxon>Fungi</taxon>
        <taxon>Dikarya</taxon>
        <taxon>Basidiomycota</taxon>
        <taxon>Agaricomycotina</taxon>
        <taxon>Agaricomycetes</taxon>
        <taxon>Agaricomycetidae</taxon>
        <taxon>Agaricales</taxon>
        <taxon>Tricholomatineae</taxon>
        <taxon>Lyophyllaceae</taxon>
        <taxon>Tricholomella</taxon>
    </lineage>
</organism>
<dbReference type="Proteomes" id="UP000565441">
    <property type="component" value="Unassembled WGS sequence"/>
</dbReference>